<dbReference type="RefSeq" id="WP_284329020.1">
    <property type="nucleotide sequence ID" value="NZ_BSUN01000001.1"/>
</dbReference>
<keyword evidence="2" id="KW-1185">Reference proteome</keyword>
<evidence type="ECO:0000313" key="1">
    <source>
        <dbReference type="EMBL" id="GMA37253.1"/>
    </source>
</evidence>
<comment type="caution">
    <text evidence="1">The sequence shown here is derived from an EMBL/GenBank/DDBJ whole genome shotgun (WGS) entry which is preliminary data.</text>
</comment>
<sequence length="183" mass="21450">MPFELPVSFSNVGLYEYLVGRRAKFTPRGIDLGPRDPANYLLVSILFGQEPHVDTTRPGNPMSVKLPLKRTSPLRYRVRHDRHGYRELSVPHPGAQIAVAHFYDRFGPAMLQYLRRPSFSVRTPVRRASVMSVRDSIFRRFEDRARHGVESDAHEYEFLTSYYRYREHRFIFKALWFSEVSAS</sequence>
<reference evidence="2" key="1">
    <citation type="journal article" date="2019" name="Int. J. Syst. Evol. Microbiol.">
        <title>The Global Catalogue of Microorganisms (GCM) 10K type strain sequencing project: providing services to taxonomists for standard genome sequencing and annotation.</title>
        <authorList>
            <consortium name="The Broad Institute Genomics Platform"/>
            <consortium name="The Broad Institute Genome Sequencing Center for Infectious Disease"/>
            <person name="Wu L."/>
            <person name="Ma J."/>
        </authorList>
    </citation>
    <scope>NUCLEOTIDE SEQUENCE [LARGE SCALE GENOMIC DNA]</scope>
    <source>
        <strain evidence="2">NBRC 112299</strain>
    </source>
</reference>
<dbReference type="EMBL" id="BSUN01000001">
    <property type="protein sequence ID" value="GMA37253.1"/>
    <property type="molecule type" value="Genomic_DNA"/>
</dbReference>
<name>A0ABQ6IH95_9MICO</name>
<evidence type="ECO:0000313" key="2">
    <source>
        <dbReference type="Proteomes" id="UP001157125"/>
    </source>
</evidence>
<protein>
    <submittedName>
        <fullName evidence="1">Uncharacterized protein</fullName>
    </submittedName>
</protein>
<accession>A0ABQ6IH95</accession>
<organism evidence="1 2">
    <name type="scientific">Demequina litorisediminis</name>
    <dbReference type="NCBI Taxonomy" id="1849022"/>
    <lineage>
        <taxon>Bacteria</taxon>
        <taxon>Bacillati</taxon>
        <taxon>Actinomycetota</taxon>
        <taxon>Actinomycetes</taxon>
        <taxon>Micrococcales</taxon>
        <taxon>Demequinaceae</taxon>
        <taxon>Demequina</taxon>
    </lineage>
</organism>
<proteinExistence type="predicted"/>
<dbReference type="Proteomes" id="UP001157125">
    <property type="component" value="Unassembled WGS sequence"/>
</dbReference>
<gene>
    <name evidence="1" type="ORF">GCM10025876_34570</name>
</gene>